<keyword evidence="1" id="KW-1133">Transmembrane helix</keyword>
<comment type="caution">
    <text evidence="3">The sequence shown here is derived from an EMBL/GenBank/DDBJ whole genome shotgun (WGS) entry which is preliminary data.</text>
</comment>
<organism evidence="3 4">
    <name type="scientific">Avrilella dinanensis</name>
    <dbReference type="NCBI Taxonomy" id="2008672"/>
    <lineage>
        <taxon>Bacteria</taxon>
        <taxon>Pseudomonadati</taxon>
        <taxon>Bacteroidota</taxon>
        <taxon>Flavobacteriia</taxon>
        <taxon>Flavobacteriales</taxon>
        <taxon>Flavobacteriaceae</taxon>
        <taxon>Avrilella</taxon>
    </lineage>
</organism>
<dbReference type="EMBL" id="NIPO01000001">
    <property type="protein sequence ID" value="PJR04573.1"/>
    <property type="molecule type" value="Genomic_DNA"/>
</dbReference>
<dbReference type="Proteomes" id="UP000231960">
    <property type="component" value="Unassembled WGS sequence"/>
</dbReference>
<evidence type="ECO:0000256" key="1">
    <source>
        <dbReference type="SAM" id="Phobius"/>
    </source>
</evidence>
<proteinExistence type="predicted"/>
<feature type="transmembrane region" description="Helical" evidence="1">
    <location>
        <begin position="114"/>
        <end position="132"/>
    </location>
</feature>
<keyword evidence="4" id="KW-1185">Reference proteome</keyword>
<protein>
    <recommendedName>
        <fullName evidence="2">Signal transduction histidine kinase internal region domain-containing protein</fullName>
    </recommendedName>
</protein>
<dbReference type="PANTHER" id="PTHR34220:SF7">
    <property type="entry name" value="SENSOR HISTIDINE KINASE YPDA"/>
    <property type="match status" value="1"/>
</dbReference>
<dbReference type="GO" id="GO:0016020">
    <property type="term" value="C:membrane"/>
    <property type="evidence" value="ECO:0007669"/>
    <property type="project" value="InterPro"/>
</dbReference>
<feature type="transmembrane region" description="Helical" evidence="1">
    <location>
        <begin position="73"/>
        <end position="94"/>
    </location>
</feature>
<name>A0A2M9R7A1_9FLAO</name>
<accession>A0A2M9R7A1</accession>
<reference evidence="3 4" key="1">
    <citation type="submission" date="2017-06" db="EMBL/GenBank/DDBJ databases">
        <title>Description of Avrilella dinanensis gen. nov. sp. nov.</title>
        <authorList>
            <person name="Leyer C."/>
            <person name="Sassi M."/>
            <person name="Minet J."/>
            <person name="Kayal S."/>
            <person name="Cattoir V."/>
        </authorList>
    </citation>
    <scope>NUCLEOTIDE SEQUENCE [LARGE SCALE GENOMIC DNA]</scope>
    <source>
        <strain evidence="3 4">UR159</strain>
    </source>
</reference>
<feature type="domain" description="Signal transduction histidine kinase internal region" evidence="2">
    <location>
        <begin position="146"/>
        <end position="222"/>
    </location>
</feature>
<dbReference type="InterPro" id="IPR050640">
    <property type="entry name" value="Bact_2-comp_sensor_kinase"/>
</dbReference>
<feature type="transmembrane region" description="Helical" evidence="1">
    <location>
        <begin position="41"/>
        <end position="61"/>
    </location>
</feature>
<evidence type="ECO:0000313" key="3">
    <source>
        <dbReference type="EMBL" id="PJR04573.1"/>
    </source>
</evidence>
<evidence type="ECO:0000313" key="4">
    <source>
        <dbReference type="Proteomes" id="UP000231960"/>
    </source>
</evidence>
<gene>
    <name evidence="3" type="ORF">CDL10_08475</name>
</gene>
<dbReference type="GO" id="GO:0000155">
    <property type="term" value="F:phosphorelay sensor kinase activity"/>
    <property type="evidence" value="ECO:0007669"/>
    <property type="project" value="InterPro"/>
</dbReference>
<evidence type="ECO:0000259" key="2">
    <source>
        <dbReference type="Pfam" id="PF06580"/>
    </source>
</evidence>
<keyword evidence="1" id="KW-0812">Transmembrane</keyword>
<dbReference type="Gene3D" id="3.30.565.10">
    <property type="entry name" value="Histidine kinase-like ATPase, C-terminal domain"/>
    <property type="match status" value="1"/>
</dbReference>
<dbReference type="RefSeq" id="WP_100678132.1">
    <property type="nucleotide sequence ID" value="NZ_JAJUJS010000015.1"/>
</dbReference>
<keyword evidence="1" id="KW-0472">Membrane</keyword>
<dbReference type="AlphaFoldDB" id="A0A2M9R7A1"/>
<dbReference type="OrthoDB" id="9809908at2"/>
<dbReference type="InterPro" id="IPR010559">
    <property type="entry name" value="Sig_transdc_His_kin_internal"/>
</dbReference>
<dbReference type="PANTHER" id="PTHR34220">
    <property type="entry name" value="SENSOR HISTIDINE KINASE YPDA"/>
    <property type="match status" value="1"/>
</dbReference>
<dbReference type="InterPro" id="IPR036890">
    <property type="entry name" value="HATPase_C_sf"/>
</dbReference>
<sequence>MKFPDKQTLLIILVSVIFIAVPILSSVEIYSGKSPLQSVDFLQKFCGTLLVVIFFYFNYYYLIPRLHNKGTFWVYLFIVAIFGFIIVRAPHLIFPEVGYSVKNPTFWHQLISDKTFYEFLISVLIAILLTLNKQMSIIGQEKLKSEVAYLKAQINPHFLFNTLNSLYALTLEKSDEAPEAILKLSDIMRYVVIESSNEKVELRKEINYIQNYIELQKLRVGGNTDFQLKISGKISNQIITPLIFIPFIENAFKYGLSTSQKSFIHININIFPTSVEMDIKNSKSGNYPKNHKKSNTGIQNTRQRLMYIYPNQHKLKITDNEDVFHVYLKINVE</sequence>
<dbReference type="Pfam" id="PF06580">
    <property type="entry name" value="His_kinase"/>
    <property type="match status" value="1"/>
</dbReference>